<protein>
    <recommendedName>
        <fullName evidence="3">GDSL esterase/lipase</fullName>
    </recommendedName>
</protein>
<dbReference type="Proteomes" id="UP001054889">
    <property type="component" value="Unassembled WGS sequence"/>
</dbReference>
<dbReference type="AlphaFoldDB" id="A0AAV5DM99"/>
<dbReference type="PANTHER" id="PTHR31479:SF25">
    <property type="entry name" value="OS07G0527900 PROTEIN"/>
    <property type="match status" value="1"/>
</dbReference>
<evidence type="ECO:0008006" key="3">
    <source>
        <dbReference type="Google" id="ProtNLM"/>
    </source>
</evidence>
<gene>
    <name evidence="1" type="primary">ga29765</name>
    <name evidence="1" type="ORF">PR202_ga29765</name>
</gene>
<accession>A0AAV5DM99</accession>
<dbReference type="SUPFAM" id="SSF53474">
    <property type="entry name" value="alpha/beta-Hydrolases"/>
    <property type="match status" value="1"/>
</dbReference>
<sequence>MPRDPTIFGDMRLNLRILLNKQHLCSRFSEARKLVRQLVTSADCDSTSSAVWLAGHSLGTSIALDVGRDMMREGFNLPTFLFNPPHVSLAPAANMLGVPEEAKRDVHLGSYFVKHAMGKTILRPQKKKMEAVFEKLSSWVPELYVHQRDFICNGYIDHFELRKQAQERCPRIAKSAATLAYRDLLHPCAVSGFGDKKSGRQHLLPSARLWKNSNPEGNAHELRQWWQPDLILSSNLYSWP</sequence>
<dbReference type="InterPro" id="IPR029058">
    <property type="entry name" value="AB_hydrolase_fold"/>
</dbReference>
<proteinExistence type="predicted"/>
<dbReference type="EMBL" id="BQKI01000018">
    <property type="protein sequence ID" value="GJN11566.1"/>
    <property type="molecule type" value="Genomic_DNA"/>
</dbReference>
<keyword evidence="2" id="KW-1185">Reference proteome</keyword>
<reference evidence="1" key="2">
    <citation type="submission" date="2021-12" db="EMBL/GenBank/DDBJ databases">
        <title>Resequencing data analysis of finger millet.</title>
        <authorList>
            <person name="Hatakeyama M."/>
            <person name="Aluri S."/>
            <person name="Balachadran M.T."/>
            <person name="Sivarajan S.R."/>
            <person name="Poveda L."/>
            <person name="Shimizu-Inatsugi R."/>
            <person name="Schlapbach R."/>
            <person name="Sreeman S.M."/>
            <person name="Shimizu K.K."/>
        </authorList>
    </citation>
    <scope>NUCLEOTIDE SEQUENCE</scope>
</reference>
<evidence type="ECO:0000313" key="1">
    <source>
        <dbReference type="EMBL" id="GJN11566.1"/>
    </source>
</evidence>
<comment type="caution">
    <text evidence="1">The sequence shown here is derived from an EMBL/GenBank/DDBJ whole genome shotgun (WGS) entry which is preliminary data.</text>
</comment>
<name>A0AAV5DM99_ELECO</name>
<organism evidence="1 2">
    <name type="scientific">Eleusine coracana subsp. coracana</name>
    <dbReference type="NCBI Taxonomy" id="191504"/>
    <lineage>
        <taxon>Eukaryota</taxon>
        <taxon>Viridiplantae</taxon>
        <taxon>Streptophyta</taxon>
        <taxon>Embryophyta</taxon>
        <taxon>Tracheophyta</taxon>
        <taxon>Spermatophyta</taxon>
        <taxon>Magnoliopsida</taxon>
        <taxon>Liliopsida</taxon>
        <taxon>Poales</taxon>
        <taxon>Poaceae</taxon>
        <taxon>PACMAD clade</taxon>
        <taxon>Chloridoideae</taxon>
        <taxon>Cynodonteae</taxon>
        <taxon>Eleusininae</taxon>
        <taxon>Eleusine</taxon>
    </lineage>
</organism>
<dbReference type="PANTHER" id="PTHR31479">
    <property type="entry name" value="ALPHA/BETA-HYDROLASES SUPERFAMILY PROTEIN"/>
    <property type="match status" value="1"/>
</dbReference>
<reference evidence="1" key="1">
    <citation type="journal article" date="2018" name="DNA Res.">
        <title>Multiple hybrid de novo genome assembly of finger millet, an orphan allotetraploid crop.</title>
        <authorList>
            <person name="Hatakeyama M."/>
            <person name="Aluri S."/>
            <person name="Balachadran M.T."/>
            <person name="Sivarajan S.R."/>
            <person name="Patrignani A."/>
            <person name="Gruter S."/>
            <person name="Poveda L."/>
            <person name="Shimizu-Inatsugi R."/>
            <person name="Baeten J."/>
            <person name="Francoijs K.J."/>
            <person name="Nataraja K.N."/>
            <person name="Reddy Y.A.N."/>
            <person name="Phadnis S."/>
            <person name="Ravikumar R.L."/>
            <person name="Schlapbach R."/>
            <person name="Sreeman S.M."/>
            <person name="Shimizu K.K."/>
        </authorList>
    </citation>
    <scope>NUCLEOTIDE SEQUENCE</scope>
</reference>
<evidence type="ECO:0000313" key="2">
    <source>
        <dbReference type="Proteomes" id="UP001054889"/>
    </source>
</evidence>